<feature type="compositionally biased region" description="Basic and acidic residues" evidence="1">
    <location>
        <begin position="42"/>
        <end position="58"/>
    </location>
</feature>
<dbReference type="Proteomes" id="UP000664940">
    <property type="component" value="Unassembled WGS sequence"/>
</dbReference>
<name>A0A834DDK8_9CHIR</name>
<gene>
    <name evidence="2" type="ORF">HJG60_009480</name>
</gene>
<evidence type="ECO:0000313" key="3">
    <source>
        <dbReference type="Proteomes" id="UP000664940"/>
    </source>
</evidence>
<evidence type="ECO:0000313" key="2">
    <source>
        <dbReference type="EMBL" id="KAF6075082.1"/>
    </source>
</evidence>
<feature type="region of interest" description="Disordered" evidence="1">
    <location>
        <begin position="1"/>
        <end position="175"/>
    </location>
</feature>
<accession>A0A834DDK8</accession>
<sequence>MRLGDSESGRSTLGRKACRLSRPYERSPGARNQGFAGAGPSRSRDVPARLHVSEDAVNRKAAGGATPTSFESPGVGSSQRPPPRSQPGLHPRSSWRKWEGAAMLPSTGEGFCRCSRASRSRPPPHHSSPNDSLRAAPSSPPSSRSAARFCHQRGLPGLPTHLPHPDRADPRLEPD</sequence>
<dbReference type="AlphaFoldDB" id="A0A834DDK8"/>
<evidence type="ECO:0000256" key="1">
    <source>
        <dbReference type="SAM" id="MobiDB-lite"/>
    </source>
</evidence>
<organism evidence="2 3">
    <name type="scientific">Phyllostomus discolor</name>
    <name type="common">pale spear-nosed bat</name>
    <dbReference type="NCBI Taxonomy" id="89673"/>
    <lineage>
        <taxon>Eukaryota</taxon>
        <taxon>Metazoa</taxon>
        <taxon>Chordata</taxon>
        <taxon>Craniata</taxon>
        <taxon>Vertebrata</taxon>
        <taxon>Euteleostomi</taxon>
        <taxon>Mammalia</taxon>
        <taxon>Eutheria</taxon>
        <taxon>Laurasiatheria</taxon>
        <taxon>Chiroptera</taxon>
        <taxon>Yangochiroptera</taxon>
        <taxon>Phyllostomidae</taxon>
        <taxon>Phyllostominae</taxon>
        <taxon>Phyllostomus</taxon>
    </lineage>
</organism>
<proteinExistence type="predicted"/>
<comment type="caution">
    <text evidence="2">The sequence shown here is derived from an EMBL/GenBank/DDBJ whole genome shotgun (WGS) entry which is preliminary data.</text>
</comment>
<feature type="compositionally biased region" description="Basic and acidic residues" evidence="1">
    <location>
        <begin position="163"/>
        <end position="175"/>
    </location>
</feature>
<feature type="compositionally biased region" description="Low complexity" evidence="1">
    <location>
        <begin position="134"/>
        <end position="161"/>
    </location>
</feature>
<reference evidence="2 3" key="1">
    <citation type="journal article" date="2020" name="Nature">
        <title>Six reference-quality genomes reveal evolution of bat adaptations.</title>
        <authorList>
            <person name="Jebb D."/>
            <person name="Huang Z."/>
            <person name="Pippel M."/>
            <person name="Hughes G.M."/>
            <person name="Lavrichenko K."/>
            <person name="Devanna P."/>
            <person name="Winkler S."/>
            <person name="Jermiin L.S."/>
            <person name="Skirmuntt E.C."/>
            <person name="Katzourakis A."/>
            <person name="Burkitt-Gray L."/>
            <person name="Ray D.A."/>
            <person name="Sullivan K.A.M."/>
            <person name="Roscito J.G."/>
            <person name="Kirilenko B.M."/>
            <person name="Davalos L.M."/>
            <person name="Corthals A.P."/>
            <person name="Power M.L."/>
            <person name="Jones G."/>
            <person name="Ransome R.D."/>
            <person name="Dechmann D.K.N."/>
            <person name="Locatelli A.G."/>
            <person name="Puechmaille S.J."/>
            <person name="Fedrigo O."/>
            <person name="Jarvis E.D."/>
            <person name="Hiller M."/>
            <person name="Vernes S.C."/>
            <person name="Myers E.W."/>
            <person name="Teeling E.C."/>
        </authorList>
    </citation>
    <scope>NUCLEOTIDE SEQUENCE [LARGE SCALE GENOMIC DNA]</scope>
    <source>
        <strain evidence="2">Bat1K_MPI-CBG_1</strain>
    </source>
</reference>
<protein>
    <submittedName>
        <fullName evidence="2">Uncharacterized protein</fullName>
    </submittedName>
</protein>
<dbReference type="EMBL" id="JABVXQ010000015">
    <property type="protein sequence ID" value="KAF6075082.1"/>
    <property type="molecule type" value="Genomic_DNA"/>
</dbReference>